<keyword evidence="2" id="KW-0378">Hydrolase</keyword>
<dbReference type="AlphaFoldDB" id="A0A1H0S3B3"/>
<dbReference type="PRINTS" id="PR00793">
    <property type="entry name" value="PROAMNOPTASE"/>
</dbReference>
<evidence type="ECO:0000256" key="2">
    <source>
        <dbReference type="ARBA" id="ARBA00022801"/>
    </source>
</evidence>
<dbReference type="GO" id="GO:0004177">
    <property type="term" value="F:aminopeptidase activity"/>
    <property type="evidence" value="ECO:0007669"/>
    <property type="project" value="UniProtKB-EC"/>
</dbReference>
<dbReference type="EMBL" id="FNJB01000008">
    <property type="protein sequence ID" value="SDP36164.1"/>
    <property type="molecule type" value="Genomic_DNA"/>
</dbReference>
<name>A0A1H0S3B3_9PSEU</name>
<dbReference type="RefSeq" id="WP_091378917.1">
    <property type="nucleotide sequence ID" value="NZ_FNDV01000005.1"/>
</dbReference>
<dbReference type="InterPro" id="IPR050266">
    <property type="entry name" value="AB_hydrolase_sf"/>
</dbReference>
<dbReference type="PANTHER" id="PTHR43798:SF33">
    <property type="entry name" value="HYDROLASE, PUTATIVE (AFU_ORTHOLOGUE AFUA_2G14860)-RELATED"/>
    <property type="match status" value="1"/>
</dbReference>
<evidence type="ECO:0000313" key="5">
    <source>
        <dbReference type="Proteomes" id="UP000199651"/>
    </source>
</evidence>
<keyword evidence="5" id="KW-1185">Reference proteome</keyword>
<sequence length="286" mass="30331">MKTTSTSIPVGDIEVACTVVGDGTPLVVIHGAVGLGATYMRALDSWADEFQLVYYDQRGSGATPLGDPARVSFAGAIEDLDGLRAALGVDRVNLVGHSAGAILAALYAGTRPESTSSVVLLNPGPPLNPDLFQAFQQEMASRRTPEDNAARMAIEASPRFQQGDPEALERHQLNTFIPFFRDRATVDTVSLGFTEITAANVQAAPQRMIGSVGALDPMGTFARVQCPALVVHSELDPLPVEWAHALVDTIPGADYVLLEGASHFAHIEDAGRLANAVLPWLAKHAE</sequence>
<dbReference type="Pfam" id="PF00561">
    <property type="entry name" value="Abhydrolase_1"/>
    <property type="match status" value="1"/>
</dbReference>
<evidence type="ECO:0000313" key="4">
    <source>
        <dbReference type="EMBL" id="SDP36164.1"/>
    </source>
</evidence>
<evidence type="ECO:0000256" key="1">
    <source>
        <dbReference type="ARBA" id="ARBA00010088"/>
    </source>
</evidence>
<dbReference type="OrthoDB" id="8957634at2"/>
<dbReference type="GO" id="GO:0016020">
    <property type="term" value="C:membrane"/>
    <property type="evidence" value="ECO:0007669"/>
    <property type="project" value="TreeGrafter"/>
</dbReference>
<feature type="domain" description="AB hydrolase-1" evidence="3">
    <location>
        <begin position="25"/>
        <end position="269"/>
    </location>
</feature>
<dbReference type="Proteomes" id="UP000199651">
    <property type="component" value="Unassembled WGS sequence"/>
</dbReference>
<dbReference type="GO" id="GO:0006508">
    <property type="term" value="P:proteolysis"/>
    <property type="evidence" value="ECO:0007669"/>
    <property type="project" value="InterPro"/>
</dbReference>
<accession>A0A1H0S3B3</accession>
<reference evidence="5" key="1">
    <citation type="submission" date="2016-10" db="EMBL/GenBank/DDBJ databases">
        <authorList>
            <person name="Varghese N."/>
            <person name="Submissions S."/>
        </authorList>
    </citation>
    <scope>NUCLEOTIDE SEQUENCE [LARGE SCALE GENOMIC DNA]</scope>
    <source>
        <strain evidence="5">IBRC-M 10655</strain>
    </source>
</reference>
<dbReference type="Gene3D" id="3.40.50.1820">
    <property type="entry name" value="alpha/beta hydrolase"/>
    <property type="match status" value="1"/>
</dbReference>
<dbReference type="SUPFAM" id="SSF53474">
    <property type="entry name" value="alpha/beta-Hydrolases"/>
    <property type="match status" value="1"/>
</dbReference>
<dbReference type="PANTHER" id="PTHR43798">
    <property type="entry name" value="MONOACYLGLYCEROL LIPASE"/>
    <property type="match status" value="1"/>
</dbReference>
<dbReference type="InterPro" id="IPR002410">
    <property type="entry name" value="Peptidase_S33"/>
</dbReference>
<dbReference type="InterPro" id="IPR029058">
    <property type="entry name" value="AB_hydrolase_fold"/>
</dbReference>
<dbReference type="STRING" id="504798.SAMN05421871_105269"/>
<proteinExistence type="inferred from homology"/>
<comment type="similarity">
    <text evidence="1">Belongs to the peptidase S33 family.</text>
</comment>
<dbReference type="InterPro" id="IPR000073">
    <property type="entry name" value="AB_hydrolase_1"/>
</dbReference>
<gene>
    <name evidence="4" type="ORF">SAMN05192558_108258</name>
</gene>
<evidence type="ECO:0000259" key="3">
    <source>
        <dbReference type="Pfam" id="PF00561"/>
    </source>
</evidence>
<protein>
    <submittedName>
        <fullName evidence="4">Pimeloyl-ACP methyl ester carboxylesterase</fullName>
    </submittedName>
</protein>
<organism evidence="4 5">
    <name type="scientific">Actinokineospora alba</name>
    <dbReference type="NCBI Taxonomy" id="504798"/>
    <lineage>
        <taxon>Bacteria</taxon>
        <taxon>Bacillati</taxon>
        <taxon>Actinomycetota</taxon>
        <taxon>Actinomycetes</taxon>
        <taxon>Pseudonocardiales</taxon>
        <taxon>Pseudonocardiaceae</taxon>
        <taxon>Actinokineospora</taxon>
    </lineage>
</organism>